<sequence>MARRNRPHGSVNTINTGTSRRRRTAQGQLRDVSREREEQADRNESLNIAERLGHIPPLRRRHRTEPLQHLPDPDQAYPAHEPLIGSYLDEQLDPSIEEELPTAAHAAYHRVRRYAETRERISQRWSQLEISLTATFTLCQTITSNWTSQASNYELPPNTCTCNPDDIRTRKREKWAIKCPCCFGPQECEIKGHPDKPDVIIAMDGNFQQRHYAYASKDNPPESKYPSSFIPPSGIALDATQFSATKGAAVGIDLESANQIHEESALALAELHRVANPHTPGSNYTNQFFEQQWNDEQAYHVNTNRTADREQVELGRLLCLEEELNEAWYFNLSLFIGPKTI</sequence>
<evidence type="ECO:0000313" key="2">
    <source>
        <dbReference type="EMBL" id="WAQ84805.1"/>
    </source>
</evidence>
<evidence type="ECO:0008006" key="4">
    <source>
        <dbReference type="Google" id="ProtNLM"/>
    </source>
</evidence>
<feature type="region of interest" description="Disordered" evidence="1">
    <location>
        <begin position="1"/>
        <end position="48"/>
    </location>
</feature>
<evidence type="ECO:0000313" key="3">
    <source>
        <dbReference type="Proteomes" id="UP001164743"/>
    </source>
</evidence>
<evidence type="ECO:0000256" key="1">
    <source>
        <dbReference type="SAM" id="MobiDB-lite"/>
    </source>
</evidence>
<keyword evidence="3" id="KW-1185">Reference proteome</keyword>
<dbReference type="EMBL" id="CP110425">
    <property type="protein sequence ID" value="WAQ84805.1"/>
    <property type="molecule type" value="Genomic_DNA"/>
</dbReference>
<feature type="compositionally biased region" description="Basic and acidic residues" evidence="1">
    <location>
        <begin position="31"/>
        <end position="44"/>
    </location>
</feature>
<dbReference type="PANTHER" id="PTHR33096">
    <property type="entry name" value="CXC2 DOMAIN-CONTAINING PROTEIN"/>
    <property type="match status" value="1"/>
</dbReference>
<reference evidence="2" key="1">
    <citation type="submission" date="2022-10" db="EMBL/GenBank/DDBJ databases">
        <title>Puccinia triticina Genome sequencing and assembly.</title>
        <authorList>
            <person name="Li C."/>
        </authorList>
    </citation>
    <scope>NUCLEOTIDE SEQUENCE</scope>
    <source>
        <strain evidence="2">Pt15</strain>
    </source>
</reference>
<name>A0ABY7CI90_9BASI</name>
<dbReference type="Proteomes" id="UP001164743">
    <property type="component" value="Chromosome 5A"/>
</dbReference>
<proteinExistence type="predicted"/>
<organism evidence="2 3">
    <name type="scientific">Puccinia triticina</name>
    <dbReference type="NCBI Taxonomy" id="208348"/>
    <lineage>
        <taxon>Eukaryota</taxon>
        <taxon>Fungi</taxon>
        <taxon>Dikarya</taxon>
        <taxon>Basidiomycota</taxon>
        <taxon>Pucciniomycotina</taxon>
        <taxon>Pucciniomycetes</taxon>
        <taxon>Pucciniales</taxon>
        <taxon>Pucciniaceae</taxon>
        <taxon>Puccinia</taxon>
    </lineage>
</organism>
<protein>
    <recommendedName>
        <fullName evidence="4">CxC1-like cysteine cluster associated with KDZ transposases domain-containing protein</fullName>
    </recommendedName>
</protein>
<accession>A0ABY7CI90</accession>
<dbReference type="GeneID" id="77810027"/>
<gene>
    <name evidence="2" type="ORF">PtA15_5A378</name>
</gene>
<dbReference type="PANTHER" id="PTHR33096:SF1">
    <property type="entry name" value="CXC1-LIKE CYSTEINE CLUSTER ASSOCIATED WITH KDZ TRANSPOSASES DOMAIN-CONTAINING PROTEIN"/>
    <property type="match status" value="1"/>
</dbReference>
<dbReference type="RefSeq" id="XP_053020360.1">
    <property type="nucleotide sequence ID" value="XM_053169132.1"/>
</dbReference>